<accession>A0AAW0DJJ8</accession>
<dbReference type="Proteomes" id="UP001383192">
    <property type="component" value="Unassembled WGS sequence"/>
</dbReference>
<reference evidence="1 2" key="1">
    <citation type="submission" date="2024-01" db="EMBL/GenBank/DDBJ databases">
        <title>A draft genome for a cacao thread blight-causing isolate of Paramarasmius palmivorus.</title>
        <authorList>
            <person name="Baruah I.K."/>
            <person name="Bukari Y."/>
            <person name="Amoako-Attah I."/>
            <person name="Meinhardt L.W."/>
            <person name="Bailey B.A."/>
            <person name="Cohen S.P."/>
        </authorList>
    </citation>
    <scope>NUCLEOTIDE SEQUENCE [LARGE SCALE GENOMIC DNA]</scope>
    <source>
        <strain evidence="1 2">GH-12</strain>
    </source>
</reference>
<keyword evidence="2" id="KW-1185">Reference proteome</keyword>
<gene>
    <name evidence="1" type="ORF">VNI00_004758</name>
</gene>
<dbReference type="AlphaFoldDB" id="A0AAW0DJJ8"/>
<dbReference type="EMBL" id="JAYKXP010000013">
    <property type="protein sequence ID" value="KAK7051258.1"/>
    <property type="molecule type" value="Genomic_DNA"/>
</dbReference>
<dbReference type="PANTHER" id="PTHR10039">
    <property type="entry name" value="AMELOGENIN"/>
    <property type="match status" value="1"/>
</dbReference>
<evidence type="ECO:0000313" key="1">
    <source>
        <dbReference type="EMBL" id="KAK7051258.1"/>
    </source>
</evidence>
<evidence type="ECO:0000313" key="2">
    <source>
        <dbReference type="Proteomes" id="UP001383192"/>
    </source>
</evidence>
<comment type="caution">
    <text evidence="1">The sequence shown here is derived from an EMBL/GenBank/DDBJ whole genome shotgun (WGS) entry which is preliminary data.</text>
</comment>
<sequence>MSHHPCPFDLLIFSRPEPHITDFFDRISRESLAFDRLRIGDSLQTDRDIETFLLSRFREIRAKHHRSMQNIPDLWPGPAVISQLVQRACSQFVYATTVTKYIDSPHALPTKRLDDILSARPAKPSPYAELDLLYLQILRSCHDITAVLQILQLVLGSSPDIPANDPWLIAQILEMDEAMIPVLMIGLHSVLQVPSNPRERIVIFHASFSEFLRDPGRSQEFFVPFRSDDVRMKVYFILGFEGLRSHRTRRLPQSWPGKIALESCVQRAGGQTLYADILLDYLESDPDGRLEAVLSLQPRETSPTAEMDLLCHEILQGCGDVALCILQVVLATSPELQTTPQLVAQVLGIHSDRVTNYLAKLGPIVHIPSTTNGPIRIRHSSISDFLRSPQRAQQFYVAPLILSEIQAGIYLRKAIASVRKKHKLLRSWPGQSAFQSILRKSGGKLLYLETLIRYISDTDNPAERLTKVLDSDQQRSPTAEMDLLCQVILRGCGDVALRILQVVLATSPELPTNTPQFVAQALDIDQNAVTGHLAQLGPIVHIPSAGTNDPIYIRHSSISDFLLSPERAQQFYVAPLSKNQTLVIYLRTMIAGVHTKHELPQSWPGQSALRSILQKSGGHRVYVDTLTRYLTVGIDPDKRLMKVLGSELEQHETSPEFELYTLYRLVLDSCDNFYRIRQLLWLIHEGGPRISIALLSRALNLHVAVVSIILYKLQPVCRVVHDNGKTMVSFRHPSFPDFLLELGHAGCYAIPPSLDEIVKTSLCYHLEKHQLLLSNADVERLVEMARGQQIYVQTLIRYIITKSNPTQDLLDIVNEGRRSFPQSPTNPNHHLDGLYHRVLRTGFPSESRHIVLQILLMAIKYDQEKSASISDCIRKHFRGNEGPLLNIACESLRSIPDFSLDPERPCPVRFHHPSFPEFLLDEKRSKEFYVGPGSLVNEDVERLIQAHGLLISV</sequence>
<dbReference type="PANTHER" id="PTHR10039:SF14">
    <property type="entry name" value="NACHT DOMAIN-CONTAINING PROTEIN"/>
    <property type="match status" value="1"/>
</dbReference>
<name>A0AAW0DJJ8_9AGAR</name>
<protein>
    <submittedName>
        <fullName evidence="1">Uncharacterized protein</fullName>
    </submittedName>
</protein>
<organism evidence="1 2">
    <name type="scientific">Paramarasmius palmivorus</name>
    <dbReference type="NCBI Taxonomy" id="297713"/>
    <lineage>
        <taxon>Eukaryota</taxon>
        <taxon>Fungi</taxon>
        <taxon>Dikarya</taxon>
        <taxon>Basidiomycota</taxon>
        <taxon>Agaricomycotina</taxon>
        <taxon>Agaricomycetes</taxon>
        <taxon>Agaricomycetidae</taxon>
        <taxon>Agaricales</taxon>
        <taxon>Marasmiineae</taxon>
        <taxon>Marasmiaceae</taxon>
        <taxon>Paramarasmius</taxon>
    </lineage>
</organism>
<proteinExistence type="predicted"/>